<accession>A0A9I9CKJ7</accession>
<feature type="region of interest" description="Disordered" evidence="1">
    <location>
        <begin position="25"/>
        <end position="46"/>
    </location>
</feature>
<proteinExistence type="predicted"/>
<reference evidence="2" key="1">
    <citation type="submission" date="2023-03" db="UniProtKB">
        <authorList>
            <consortium name="EnsemblPlants"/>
        </authorList>
    </citation>
    <scope>IDENTIFICATION</scope>
</reference>
<dbReference type="Gramene" id="MELO3C005097.2.1">
    <property type="protein sequence ID" value="MELO3C005097.2.1"/>
    <property type="gene ID" value="MELO3C005097.2"/>
</dbReference>
<sequence length="75" mass="8838">MEDLPTQKIIGIYSKKHREKISRQLNTHRDRVKNKTSREASSKSRMLGIGNYKLPMRHTRCLEFKTPVACAMRHE</sequence>
<organism evidence="2">
    <name type="scientific">Cucumis melo</name>
    <name type="common">Muskmelon</name>
    <dbReference type="NCBI Taxonomy" id="3656"/>
    <lineage>
        <taxon>Eukaryota</taxon>
        <taxon>Viridiplantae</taxon>
        <taxon>Streptophyta</taxon>
        <taxon>Embryophyta</taxon>
        <taxon>Tracheophyta</taxon>
        <taxon>Spermatophyta</taxon>
        <taxon>Magnoliopsida</taxon>
        <taxon>eudicotyledons</taxon>
        <taxon>Gunneridae</taxon>
        <taxon>Pentapetalae</taxon>
        <taxon>rosids</taxon>
        <taxon>fabids</taxon>
        <taxon>Cucurbitales</taxon>
        <taxon>Cucurbitaceae</taxon>
        <taxon>Benincaseae</taxon>
        <taxon>Cucumis</taxon>
    </lineage>
</organism>
<evidence type="ECO:0000256" key="1">
    <source>
        <dbReference type="SAM" id="MobiDB-lite"/>
    </source>
</evidence>
<protein>
    <submittedName>
        <fullName evidence="2">Uncharacterized protein</fullName>
    </submittedName>
</protein>
<dbReference type="EnsemblPlants" id="MELO3C005097.2.1">
    <property type="protein sequence ID" value="MELO3C005097.2.1"/>
    <property type="gene ID" value="MELO3C005097.2"/>
</dbReference>
<name>A0A9I9CKJ7_CUCME</name>
<dbReference type="AlphaFoldDB" id="A0A9I9CKJ7"/>
<evidence type="ECO:0000313" key="2">
    <source>
        <dbReference type="EnsemblPlants" id="MELO3C005097.2.1"/>
    </source>
</evidence>